<dbReference type="RefSeq" id="WP_249996841.1">
    <property type="nucleotide sequence ID" value="NZ_CP116221.1"/>
</dbReference>
<evidence type="ECO:0000313" key="2">
    <source>
        <dbReference type="Proteomes" id="UP001202717"/>
    </source>
</evidence>
<evidence type="ECO:0000313" key="1">
    <source>
        <dbReference type="EMBL" id="WCO01111.1"/>
    </source>
</evidence>
<organism evidence="1 2">
    <name type="scientific">Psychroserpens ponticola</name>
    <dbReference type="NCBI Taxonomy" id="2932268"/>
    <lineage>
        <taxon>Bacteria</taxon>
        <taxon>Pseudomonadati</taxon>
        <taxon>Bacteroidota</taxon>
        <taxon>Flavobacteriia</taxon>
        <taxon>Flavobacteriales</taxon>
        <taxon>Flavobacteriaceae</taxon>
        <taxon>Psychroserpens</taxon>
    </lineage>
</organism>
<reference evidence="1 2" key="1">
    <citation type="submission" date="2023-01" db="EMBL/GenBank/DDBJ databases">
        <title>Psychroserpens ponticola sp. nov., isolated from seawater.</title>
        <authorList>
            <person name="Kristyanto S."/>
            <person name="Jung J."/>
            <person name="Kim J.M."/>
            <person name="Jeon C.O."/>
        </authorList>
    </citation>
    <scope>NUCLEOTIDE SEQUENCE [LARGE SCALE GENOMIC DNA]</scope>
    <source>
        <strain evidence="1 2">MSW6</strain>
    </source>
</reference>
<protein>
    <recommendedName>
        <fullName evidence="3">Outer membrane protein beta-barrel domain-containing protein</fullName>
    </recommendedName>
</protein>
<dbReference type="Proteomes" id="UP001202717">
    <property type="component" value="Chromosome"/>
</dbReference>
<accession>A0ABY7RXZ5</accession>
<evidence type="ECO:0008006" key="3">
    <source>
        <dbReference type="Google" id="ProtNLM"/>
    </source>
</evidence>
<dbReference type="EMBL" id="CP116221">
    <property type="protein sequence ID" value="WCO01111.1"/>
    <property type="molecule type" value="Genomic_DNA"/>
</dbReference>
<name>A0ABY7RXZ5_9FLAO</name>
<proteinExistence type="predicted"/>
<sequence>MKKQFIASLFCISILYVNGQEFRVNDIQFLPLSIFHIHNKNGNFDTGGLHFGLDVGIEIFKQDIRLQLNTGSNINILGTSDDSFYSINVLYEKSPKILNWMETDIYAGIGFQHQSYTKYQSITINSSHFNIPVGLRFMFLNENRISLGLQSQSEFNKNNITLIYSTVIRYNFKNKKP</sequence>
<gene>
    <name evidence="1" type="ORF">MUN68_013685</name>
</gene>
<keyword evidence="2" id="KW-1185">Reference proteome</keyword>